<dbReference type="InterPro" id="IPR002314">
    <property type="entry name" value="aa-tRNA-synt_IIb"/>
</dbReference>
<evidence type="ECO:0000313" key="16">
    <source>
        <dbReference type="EMBL" id="NEV70023.1"/>
    </source>
</evidence>
<evidence type="ECO:0000256" key="2">
    <source>
        <dbReference type="ARBA" id="ARBA00005045"/>
    </source>
</evidence>
<name>A0A0C1UUG8_9CYAN</name>
<sequence length="427" mass="47907">MLDLKTIRQNFDTVQATLNRRGGGYDLQTVIDLDQQQREIEGTRSQLQARSNEIGKAVGQKIREGADPKGPEVAALREEGNQVKAQLGELEPQERELKAQIEAILLGIPNLPSDTTPDGKDESENVEVRRWGDEYLPKDSAALKPHWEVGEAMGILNFERSAKIAQSRFVALMGVGAALERALITYMLDRHTQHGYTEVIPPYLVNTASLTASGQLPKFAEESFQCKNDDLWLSPTAEVPVTNLHRDEILTAEDLPFHYCSFTPCFRREAGSYGRDTRGLIRLHQFNKVEMYKFVRPETSEDEHQALVKDAEAILQGLKLPYRVIELCTGDLGFSANKTYDLEVWLPSSSTYREISSCSNCGDYQARRANIRFKESGKKGTQFVHTLNGSGLAIGRTMAAILENYQQPDGSVKVPEVLQPYMGREWL</sequence>
<evidence type="ECO:0000256" key="12">
    <source>
        <dbReference type="HAMAP-Rule" id="MF_00176"/>
    </source>
</evidence>
<evidence type="ECO:0000256" key="14">
    <source>
        <dbReference type="PIRSR" id="PIRSR001529-2"/>
    </source>
</evidence>
<comment type="subunit">
    <text evidence="12">Homodimer. The tRNA molecule binds across the dimer.</text>
</comment>
<dbReference type="GO" id="GO:0016260">
    <property type="term" value="P:selenocysteine biosynthetic process"/>
    <property type="evidence" value="ECO:0007669"/>
    <property type="project" value="UniProtKB-UniRule"/>
</dbReference>
<feature type="binding site" evidence="13">
    <location>
        <position position="267"/>
    </location>
    <ligand>
        <name>L-serine</name>
        <dbReference type="ChEBI" id="CHEBI:33384"/>
    </ligand>
</feature>
<dbReference type="NCBIfam" id="TIGR00414">
    <property type="entry name" value="serS"/>
    <property type="match status" value="1"/>
</dbReference>
<dbReference type="AlphaFoldDB" id="A0A0C1UUG8"/>
<dbReference type="CDD" id="cd00770">
    <property type="entry name" value="SerRS_core"/>
    <property type="match status" value="1"/>
</dbReference>
<dbReference type="PIRSF" id="PIRSF001529">
    <property type="entry name" value="Ser-tRNA-synth_IIa"/>
    <property type="match status" value="1"/>
</dbReference>
<dbReference type="GO" id="GO:0006434">
    <property type="term" value="P:seryl-tRNA aminoacylation"/>
    <property type="evidence" value="ECO:0007669"/>
    <property type="project" value="UniProtKB-UniRule"/>
</dbReference>
<comment type="catalytic activity">
    <reaction evidence="11 12">
        <text>tRNA(Ser) + L-serine + ATP = L-seryl-tRNA(Ser) + AMP + diphosphate + H(+)</text>
        <dbReference type="Rhea" id="RHEA:12292"/>
        <dbReference type="Rhea" id="RHEA-COMP:9669"/>
        <dbReference type="Rhea" id="RHEA-COMP:9703"/>
        <dbReference type="ChEBI" id="CHEBI:15378"/>
        <dbReference type="ChEBI" id="CHEBI:30616"/>
        <dbReference type="ChEBI" id="CHEBI:33019"/>
        <dbReference type="ChEBI" id="CHEBI:33384"/>
        <dbReference type="ChEBI" id="CHEBI:78442"/>
        <dbReference type="ChEBI" id="CHEBI:78533"/>
        <dbReference type="ChEBI" id="CHEBI:456215"/>
        <dbReference type="EC" id="6.1.1.11"/>
    </reaction>
</comment>
<evidence type="ECO:0000256" key="5">
    <source>
        <dbReference type="ARBA" id="ARBA00022598"/>
    </source>
</evidence>
<feature type="domain" description="Aminoacyl-transfer RNA synthetases class-II family profile" evidence="15">
    <location>
        <begin position="179"/>
        <end position="415"/>
    </location>
</feature>
<dbReference type="InterPro" id="IPR010978">
    <property type="entry name" value="tRNA-bd_arm"/>
</dbReference>
<comment type="catalytic activity">
    <reaction evidence="10 12">
        <text>tRNA(Sec) + L-serine + ATP = L-seryl-tRNA(Sec) + AMP + diphosphate + H(+)</text>
        <dbReference type="Rhea" id="RHEA:42580"/>
        <dbReference type="Rhea" id="RHEA-COMP:9742"/>
        <dbReference type="Rhea" id="RHEA-COMP:10128"/>
        <dbReference type="ChEBI" id="CHEBI:15378"/>
        <dbReference type="ChEBI" id="CHEBI:30616"/>
        <dbReference type="ChEBI" id="CHEBI:33019"/>
        <dbReference type="ChEBI" id="CHEBI:33384"/>
        <dbReference type="ChEBI" id="CHEBI:78442"/>
        <dbReference type="ChEBI" id="CHEBI:78533"/>
        <dbReference type="ChEBI" id="CHEBI:456215"/>
        <dbReference type="EC" id="6.1.1.11"/>
    </reaction>
</comment>
<comment type="caution">
    <text evidence="16">The sequence shown here is derived from an EMBL/GenBank/DDBJ whole genome shotgun (WGS) entry which is preliminary data.</text>
</comment>
<evidence type="ECO:0000256" key="9">
    <source>
        <dbReference type="ARBA" id="ARBA00023146"/>
    </source>
</evidence>
<feature type="binding site" evidence="12">
    <location>
        <begin position="236"/>
        <end position="238"/>
    </location>
    <ligand>
        <name>L-serine</name>
        <dbReference type="ChEBI" id="CHEBI:33384"/>
    </ligand>
</feature>
<dbReference type="UniPathway" id="UPA00906">
    <property type="reaction ID" value="UER00895"/>
</dbReference>
<dbReference type="SUPFAM" id="SSF46589">
    <property type="entry name" value="tRNA-binding arm"/>
    <property type="match status" value="1"/>
</dbReference>
<dbReference type="EMBL" id="JTHE02000003">
    <property type="protein sequence ID" value="NEV70023.1"/>
    <property type="molecule type" value="Genomic_DNA"/>
</dbReference>
<dbReference type="EC" id="6.1.1.11" evidence="12"/>
<keyword evidence="9 12" id="KW-0030">Aminoacyl-tRNA synthetase</keyword>
<evidence type="ECO:0000256" key="8">
    <source>
        <dbReference type="ARBA" id="ARBA00022917"/>
    </source>
</evidence>
<comment type="subcellular location">
    <subcellularLocation>
        <location evidence="1 12">Cytoplasm</location>
    </subcellularLocation>
</comment>
<dbReference type="PRINTS" id="PR00981">
    <property type="entry name" value="TRNASYNTHSER"/>
</dbReference>
<dbReference type="Pfam" id="PF00587">
    <property type="entry name" value="tRNA-synt_2b"/>
    <property type="match status" value="1"/>
</dbReference>
<reference evidence="16" key="2">
    <citation type="journal article" date="2015" name="Genome Announc.">
        <title>Draft Genome Sequence of Filamentous Marine Cyanobacterium Lyngbya confervoides Strain BDU141951.</title>
        <authorList>
            <person name="Chandrababunaidu M.M."/>
            <person name="Sen D."/>
            <person name="Tripathy S."/>
        </authorList>
    </citation>
    <scope>NUCLEOTIDE SEQUENCE</scope>
    <source>
        <strain evidence="16">BDU141951</strain>
    </source>
</reference>
<dbReference type="InterPro" id="IPR002317">
    <property type="entry name" value="Ser-tRNA-ligase_type_1"/>
</dbReference>
<dbReference type="HAMAP" id="MF_00176">
    <property type="entry name" value="Ser_tRNA_synth_type1"/>
    <property type="match status" value="1"/>
</dbReference>
<dbReference type="GO" id="GO:0005524">
    <property type="term" value="F:ATP binding"/>
    <property type="evidence" value="ECO:0007669"/>
    <property type="project" value="UniProtKB-UniRule"/>
</dbReference>
<organism evidence="16">
    <name type="scientific">Lyngbya confervoides BDU141951</name>
    <dbReference type="NCBI Taxonomy" id="1574623"/>
    <lineage>
        <taxon>Bacteria</taxon>
        <taxon>Bacillati</taxon>
        <taxon>Cyanobacteriota</taxon>
        <taxon>Cyanophyceae</taxon>
        <taxon>Oscillatoriophycideae</taxon>
        <taxon>Oscillatoriales</taxon>
        <taxon>Microcoleaceae</taxon>
        <taxon>Lyngbya</taxon>
    </lineage>
</organism>
<dbReference type="InterPro" id="IPR006195">
    <property type="entry name" value="aa-tRNA-synth_II"/>
</dbReference>
<evidence type="ECO:0000256" key="3">
    <source>
        <dbReference type="ARBA" id="ARBA00010728"/>
    </source>
</evidence>
<comment type="pathway">
    <text evidence="2 12">Aminoacyl-tRNA biosynthesis; selenocysteinyl-tRNA(Sec) biosynthesis; L-seryl-tRNA(Sec) from L-serine and tRNA(Sec): step 1/1.</text>
</comment>
<evidence type="ECO:0000256" key="1">
    <source>
        <dbReference type="ARBA" id="ARBA00004496"/>
    </source>
</evidence>
<comment type="domain">
    <text evidence="12">Consists of two distinct domains, a catalytic core and a N-terminal extension that is involved in tRNA binding.</text>
</comment>
<evidence type="ECO:0000256" key="4">
    <source>
        <dbReference type="ARBA" id="ARBA00022490"/>
    </source>
</evidence>
<evidence type="ECO:0000256" key="7">
    <source>
        <dbReference type="ARBA" id="ARBA00022840"/>
    </source>
</evidence>
<dbReference type="GO" id="GO:0004828">
    <property type="term" value="F:serine-tRNA ligase activity"/>
    <property type="evidence" value="ECO:0007669"/>
    <property type="project" value="UniProtKB-UniRule"/>
</dbReference>
<keyword evidence="6 12" id="KW-0547">Nucleotide-binding</keyword>
<feature type="binding site" evidence="12 13">
    <location>
        <position position="290"/>
    </location>
    <ligand>
        <name>L-serine</name>
        <dbReference type="ChEBI" id="CHEBI:33384"/>
    </ligand>
</feature>
<evidence type="ECO:0000256" key="10">
    <source>
        <dbReference type="ARBA" id="ARBA00047929"/>
    </source>
</evidence>
<evidence type="ECO:0000256" key="11">
    <source>
        <dbReference type="ARBA" id="ARBA00048823"/>
    </source>
</evidence>
<dbReference type="Gene3D" id="1.10.287.40">
    <property type="entry name" value="Serine-tRNA synthetase, tRNA binding domain"/>
    <property type="match status" value="1"/>
</dbReference>
<dbReference type="InterPro" id="IPR045864">
    <property type="entry name" value="aa-tRNA-synth_II/BPL/LPL"/>
</dbReference>
<dbReference type="SUPFAM" id="SSF55681">
    <property type="entry name" value="Class II aaRS and biotin synthetases"/>
    <property type="match status" value="1"/>
</dbReference>
<keyword evidence="7 12" id="KW-0067">ATP-binding</keyword>
<dbReference type="PROSITE" id="PS50862">
    <property type="entry name" value="AA_TRNA_LIGASE_II"/>
    <property type="match status" value="1"/>
</dbReference>
<evidence type="ECO:0000259" key="15">
    <source>
        <dbReference type="PROSITE" id="PS50862"/>
    </source>
</evidence>
<dbReference type="InterPro" id="IPR042103">
    <property type="entry name" value="SerRS_1_N_sf"/>
</dbReference>
<keyword evidence="5 12" id="KW-0436">Ligase</keyword>
<dbReference type="InterPro" id="IPR033729">
    <property type="entry name" value="SerRS_core"/>
</dbReference>
<keyword evidence="4 12" id="KW-0963">Cytoplasm</keyword>
<dbReference type="InterPro" id="IPR015866">
    <property type="entry name" value="Ser-tRNA-synth_1_N"/>
</dbReference>
<dbReference type="Gene3D" id="3.30.930.10">
    <property type="entry name" value="Bira Bifunctional Protein, Domain 2"/>
    <property type="match status" value="1"/>
</dbReference>
<comment type="caution">
    <text evidence="12">Lacks conserved residue(s) required for the propagation of feature annotation.</text>
</comment>
<feature type="binding site" evidence="12 14">
    <location>
        <begin position="267"/>
        <end position="269"/>
    </location>
    <ligand>
        <name>ATP</name>
        <dbReference type="ChEBI" id="CHEBI:30616"/>
    </ligand>
</feature>
<reference evidence="16" key="1">
    <citation type="submission" date="2014-11" db="EMBL/GenBank/DDBJ databases">
        <authorList>
            <person name="Malar M.C."/>
            <person name="Sen D."/>
            <person name="Tripathy S."/>
        </authorList>
    </citation>
    <scope>NUCLEOTIDE SEQUENCE</scope>
    <source>
        <strain evidence="16">BDU141951</strain>
    </source>
</reference>
<keyword evidence="8 12" id="KW-0648">Protein biosynthesis</keyword>
<reference evidence="16" key="3">
    <citation type="submission" date="2020-02" db="EMBL/GenBank/DDBJ databases">
        <authorList>
            <person name="Sarangi A.N."/>
            <person name="Ghosh S."/>
            <person name="Mukherjee M."/>
            <person name="Tripathy S."/>
        </authorList>
    </citation>
    <scope>NUCLEOTIDE SEQUENCE</scope>
    <source>
        <strain evidence="16">BDU141951</strain>
    </source>
</reference>
<gene>
    <name evidence="12 16" type="primary">serS</name>
    <name evidence="16" type="ORF">QQ91_023295</name>
</gene>
<comment type="similarity">
    <text evidence="3 12">Belongs to the class-II aminoacyl-tRNA synthetase family. Type-1 seryl-tRNA synthetase subfamily.</text>
</comment>
<feature type="binding site" evidence="12">
    <location>
        <position position="390"/>
    </location>
    <ligand>
        <name>L-serine</name>
        <dbReference type="ChEBI" id="CHEBI:33384"/>
    </ligand>
</feature>
<dbReference type="PANTHER" id="PTHR43697:SF1">
    <property type="entry name" value="SERINE--TRNA LIGASE"/>
    <property type="match status" value="1"/>
</dbReference>
<evidence type="ECO:0000256" key="13">
    <source>
        <dbReference type="PIRSR" id="PIRSR001529-1"/>
    </source>
</evidence>
<feature type="binding site" evidence="13">
    <location>
        <position position="236"/>
    </location>
    <ligand>
        <name>L-serine</name>
        <dbReference type="ChEBI" id="CHEBI:33384"/>
    </ligand>
</feature>
<comment type="function">
    <text evidence="12">Catalyzes the attachment of serine to tRNA(Ser). Is also able to aminoacylate tRNA(Sec) with serine, to form the misacylated tRNA L-seryl-tRNA(Sec), which will be further converted into selenocysteinyl-tRNA(Sec).</text>
</comment>
<evidence type="ECO:0000256" key="6">
    <source>
        <dbReference type="ARBA" id="ARBA00022741"/>
    </source>
</evidence>
<dbReference type="Pfam" id="PF02403">
    <property type="entry name" value="Seryl_tRNA_N"/>
    <property type="match status" value="1"/>
</dbReference>
<feature type="binding site" evidence="12 14">
    <location>
        <begin position="354"/>
        <end position="357"/>
    </location>
    <ligand>
        <name>ATP</name>
        <dbReference type="ChEBI" id="CHEBI:30616"/>
    </ligand>
</feature>
<accession>A0A0C1UUG8</accession>
<dbReference type="PANTHER" id="PTHR43697">
    <property type="entry name" value="SERYL-TRNA SYNTHETASE"/>
    <property type="match status" value="1"/>
</dbReference>
<protein>
    <recommendedName>
        <fullName evidence="12">Serine--tRNA ligase</fullName>
        <ecNumber evidence="12">6.1.1.11</ecNumber>
    </recommendedName>
    <alternativeName>
        <fullName evidence="12">Seryl-tRNA synthetase</fullName>
        <shortName evidence="12">SerRS</shortName>
    </alternativeName>
    <alternativeName>
        <fullName evidence="12">Seryl-tRNA(Ser/Sec) synthetase</fullName>
    </alternativeName>
</protein>
<dbReference type="GO" id="GO:0005737">
    <property type="term" value="C:cytoplasm"/>
    <property type="evidence" value="ECO:0007669"/>
    <property type="project" value="UniProtKB-SubCell"/>
</dbReference>
<feature type="binding site" evidence="13">
    <location>
        <position position="388"/>
    </location>
    <ligand>
        <name>L-serine</name>
        <dbReference type="ChEBI" id="CHEBI:33384"/>
    </ligand>
</feature>
<proteinExistence type="inferred from homology"/>